<dbReference type="Proteomes" id="UP000604473">
    <property type="component" value="Unassembled WGS sequence"/>
</dbReference>
<dbReference type="PANTHER" id="PTHR31616:SF9">
    <property type="entry name" value="GLUCOAMYLASE, INTRACELLULAR SPORULATION-SPECIFIC"/>
    <property type="match status" value="1"/>
</dbReference>
<evidence type="ECO:0000259" key="1">
    <source>
        <dbReference type="Pfam" id="PF00723"/>
    </source>
</evidence>
<organism evidence="2 3">
    <name type="scientific">Rhodovulum sulfidophilum</name>
    <name type="common">Rhodobacter sulfidophilus</name>
    <dbReference type="NCBI Taxonomy" id="35806"/>
    <lineage>
        <taxon>Bacteria</taxon>
        <taxon>Pseudomonadati</taxon>
        <taxon>Pseudomonadota</taxon>
        <taxon>Alphaproteobacteria</taxon>
        <taxon>Rhodobacterales</taxon>
        <taxon>Paracoccaceae</taxon>
        <taxon>Rhodovulum</taxon>
    </lineage>
</organism>
<sequence>MRRAVSATGLSRHRAGFGWTVVPAPGSILASTRVASWDPEPDYFHHWTRDAAIALAAIPAAIAAEPEPEPEAFWRQAVVDHIRFSLAISDPNRRGPEFNPLKTTATGAFRPYLRPDAELAALGGQAWLAEPRCAADGGPDLERWGRPQFDGPALRAAALIRLGELMPEAQGPEAARLIARDLDFTLAMAGAPCLGPWEEDPARRSSFTLIAQWDALELGARHLGRADLAEAAARLAGLIAGAADPVSGGWRESLEAAPGTLDAATVLALVQAGRMDGPFALTAARSRTTMAALETLFAGLYPLNRGRAAPALGRWAGDVFFGGNPWFPVTLGFAEAHYRIAAATGEAAEFDRAEALMAVVEGLAPEGDDLPEQADRETGAPSSCLGLSWSAAAYLAAAAARDQALASR</sequence>
<dbReference type="Pfam" id="PF00723">
    <property type="entry name" value="Glyco_hydro_15"/>
    <property type="match status" value="1"/>
</dbReference>
<reference evidence="2 3" key="1">
    <citation type="submission" date="2021-01" db="EMBL/GenBank/DDBJ databases">
        <title>Draft genomes of Rhodovulum sulfidophilum.</title>
        <authorList>
            <person name="Guzman M.S."/>
        </authorList>
    </citation>
    <scope>NUCLEOTIDE SEQUENCE [LARGE SCALE GENOMIC DNA]</scope>
    <source>
        <strain evidence="2 3">AB35</strain>
    </source>
</reference>
<feature type="domain" description="GH15-like" evidence="1">
    <location>
        <begin position="142"/>
        <end position="398"/>
    </location>
</feature>
<dbReference type="EMBL" id="JAESJJ010000002">
    <property type="protein sequence ID" value="MBL3607829.1"/>
    <property type="molecule type" value="Genomic_DNA"/>
</dbReference>
<dbReference type="SUPFAM" id="SSF48208">
    <property type="entry name" value="Six-hairpin glycosidases"/>
    <property type="match status" value="1"/>
</dbReference>
<dbReference type="InterPro" id="IPR012341">
    <property type="entry name" value="6hp_glycosidase-like_sf"/>
</dbReference>
<dbReference type="RefSeq" id="WP_202247296.1">
    <property type="nucleotide sequence ID" value="NZ_JAESJJ010000002.1"/>
</dbReference>
<evidence type="ECO:0000313" key="3">
    <source>
        <dbReference type="Proteomes" id="UP000604473"/>
    </source>
</evidence>
<protein>
    <recommendedName>
        <fullName evidence="1">GH15-like domain-containing protein</fullName>
    </recommendedName>
</protein>
<dbReference type="PANTHER" id="PTHR31616">
    <property type="entry name" value="TREHALASE"/>
    <property type="match status" value="1"/>
</dbReference>
<proteinExistence type="predicted"/>
<dbReference type="Gene3D" id="1.50.10.10">
    <property type="match status" value="1"/>
</dbReference>
<comment type="caution">
    <text evidence="2">The sequence shown here is derived from an EMBL/GenBank/DDBJ whole genome shotgun (WGS) entry which is preliminary data.</text>
</comment>
<gene>
    <name evidence="2" type="ORF">JMM60_03280</name>
</gene>
<accession>A0ABS1RP32</accession>
<name>A0ABS1RP32_RHOSU</name>
<keyword evidence="3" id="KW-1185">Reference proteome</keyword>
<dbReference type="InterPro" id="IPR011613">
    <property type="entry name" value="GH15-like"/>
</dbReference>
<dbReference type="InterPro" id="IPR008928">
    <property type="entry name" value="6-hairpin_glycosidase_sf"/>
</dbReference>
<evidence type="ECO:0000313" key="2">
    <source>
        <dbReference type="EMBL" id="MBL3607829.1"/>
    </source>
</evidence>